<dbReference type="AlphaFoldDB" id="A0A4S8J7V8"/>
<feature type="compositionally biased region" description="Polar residues" evidence="1">
    <location>
        <begin position="72"/>
        <end position="81"/>
    </location>
</feature>
<comment type="caution">
    <text evidence="2">The sequence shown here is derived from an EMBL/GenBank/DDBJ whole genome shotgun (WGS) entry which is preliminary data.</text>
</comment>
<protein>
    <submittedName>
        <fullName evidence="2">Uncharacterized protein</fullName>
    </submittedName>
</protein>
<dbReference type="PANTHER" id="PTHR37256">
    <property type="entry name" value="E1A-BINDING PROTEIN P400-LIKE"/>
    <property type="match status" value="1"/>
</dbReference>
<feature type="compositionally biased region" description="Basic and acidic residues" evidence="1">
    <location>
        <begin position="41"/>
        <end position="52"/>
    </location>
</feature>
<gene>
    <name evidence="2" type="ORF">C4D60_Mb03t01740</name>
</gene>
<feature type="region of interest" description="Disordered" evidence="1">
    <location>
        <begin position="1"/>
        <end position="106"/>
    </location>
</feature>
<dbReference type="EMBL" id="PYDT01000006">
    <property type="protein sequence ID" value="THU57269.1"/>
    <property type="molecule type" value="Genomic_DNA"/>
</dbReference>
<name>A0A4S8J7V8_MUSBA</name>
<evidence type="ECO:0000256" key="1">
    <source>
        <dbReference type="SAM" id="MobiDB-lite"/>
    </source>
</evidence>
<dbReference type="Proteomes" id="UP000317650">
    <property type="component" value="Chromosome 3"/>
</dbReference>
<feature type="compositionally biased region" description="Basic residues" evidence="1">
    <location>
        <begin position="1"/>
        <end position="11"/>
    </location>
</feature>
<keyword evidence="3" id="KW-1185">Reference proteome</keyword>
<dbReference type="PANTHER" id="PTHR37256:SF1">
    <property type="entry name" value="MYB-LIKE PROTEIN A"/>
    <property type="match status" value="1"/>
</dbReference>
<accession>A0A4S8J7V8</accession>
<evidence type="ECO:0000313" key="2">
    <source>
        <dbReference type="EMBL" id="THU57269.1"/>
    </source>
</evidence>
<reference evidence="2 3" key="1">
    <citation type="journal article" date="2019" name="Nat. Plants">
        <title>Genome sequencing of Musa balbisiana reveals subgenome evolution and function divergence in polyploid bananas.</title>
        <authorList>
            <person name="Yao X."/>
        </authorList>
    </citation>
    <scope>NUCLEOTIDE SEQUENCE [LARGE SCALE GENOMIC DNA]</scope>
    <source>
        <strain evidence="3">cv. DH-PKW</strain>
        <tissue evidence="2">Leaves</tissue>
    </source>
</reference>
<proteinExistence type="predicted"/>
<organism evidence="2 3">
    <name type="scientific">Musa balbisiana</name>
    <name type="common">Banana</name>
    <dbReference type="NCBI Taxonomy" id="52838"/>
    <lineage>
        <taxon>Eukaryota</taxon>
        <taxon>Viridiplantae</taxon>
        <taxon>Streptophyta</taxon>
        <taxon>Embryophyta</taxon>
        <taxon>Tracheophyta</taxon>
        <taxon>Spermatophyta</taxon>
        <taxon>Magnoliopsida</taxon>
        <taxon>Liliopsida</taxon>
        <taxon>Zingiberales</taxon>
        <taxon>Musaceae</taxon>
        <taxon>Musa</taxon>
    </lineage>
</organism>
<evidence type="ECO:0000313" key="3">
    <source>
        <dbReference type="Proteomes" id="UP000317650"/>
    </source>
</evidence>
<sequence length="207" mass="23608">MRRSSSSKHSNRSMEVEPKLQEPQLSGAYIRSLVKQLSSSRTKDPMKSKSRDGASAGEFSQDIAKDGERLGDTQQQQSPPSSMKALLRKKQASGVPLDPAPVSLHPMMDDDEIAEIRLIGEQHDMEWNDKMNLMTSAWWSKYLKNMEDGLCEKEDPHEAGFQMFDEVFNMPSWLSNEGDAKESCLFQPHMNSDYNEEDYMHDAAFPW</sequence>